<organism evidence="1 2">
    <name type="scientific">Rhizopus delemar (strain RA 99-880 / ATCC MYA-4621 / FGSC 9543 / NRRL 43880)</name>
    <name type="common">Mucormycosis agent</name>
    <name type="synonym">Rhizopus arrhizus var. delemar</name>
    <dbReference type="NCBI Taxonomy" id="246409"/>
    <lineage>
        <taxon>Eukaryota</taxon>
        <taxon>Fungi</taxon>
        <taxon>Fungi incertae sedis</taxon>
        <taxon>Mucoromycota</taxon>
        <taxon>Mucoromycotina</taxon>
        <taxon>Mucoromycetes</taxon>
        <taxon>Mucorales</taxon>
        <taxon>Mucorineae</taxon>
        <taxon>Rhizopodaceae</taxon>
        <taxon>Rhizopus</taxon>
    </lineage>
</organism>
<name>I1CKI5_RHIO9</name>
<gene>
    <name evidence="1" type="ORF">RO3G_13676</name>
</gene>
<evidence type="ECO:0000313" key="1">
    <source>
        <dbReference type="EMBL" id="EIE88965.1"/>
    </source>
</evidence>
<protein>
    <submittedName>
        <fullName evidence="1">Uncharacterized protein</fullName>
    </submittedName>
</protein>
<reference evidence="1 2" key="1">
    <citation type="journal article" date="2009" name="PLoS Genet.">
        <title>Genomic analysis of the basal lineage fungus Rhizopus oryzae reveals a whole-genome duplication.</title>
        <authorList>
            <person name="Ma L.-J."/>
            <person name="Ibrahim A.S."/>
            <person name="Skory C."/>
            <person name="Grabherr M.G."/>
            <person name="Burger G."/>
            <person name="Butler M."/>
            <person name="Elias M."/>
            <person name="Idnurm A."/>
            <person name="Lang B.F."/>
            <person name="Sone T."/>
            <person name="Abe A."/>
            <person name="Calvo S.E."/>
            <person name="Corrochano L.M."/>
            <person name="Engels R."/>
            <person name="Fu J."/>
            <person name="Hansberg W."/>
            <person name="Kim J.-M."/>
            <person name="Kodira C.D."/>
            <person name="Koehrsen M.J."/>
            <person name="Liu B."/>
            <person name="Miranda-Saavedra D."/>
            <person name="O'Leary S."/>
            <person name="Ortiz-Castellanos L."/>
            <person name="Poulter R."/>
            <person name="Rodriguez-Romero J."/>
            <person name="Ruiz-Herrera J."/>
            <person name="Shen Y.-Q."/>
            <person name="Zeng Q."/>
            <person name="Galagan J."/>
            <person name="Birren B.W."/>
            <person name="Cuomo C.A."/>
            <person name="Wickes B.L."/>
        </authorList>
    </citation>
    <scope>NUCLEOTIDE SEQUENCE [LARGE SCALE GENOMIC DNA]</scope>
    <source>
        <strain evidence="2">RA 99-880 / ATCC MYA-4621 / FGSC 9543 / NRRL 43880</strain>
    </source>
</reference>
<dbReference type="RefSeq" id="XP_067524361.1">
    <property type="nucleotide sequence ID" value="XM_067668260.1"/>
</dbReference>
<dbReference type="InParanoid" id="I1CKI5"/>
<dbReference type="VEuPathDB" id="FungiDB:RO3G_13676"/>
<keyword evidence="2" id="KW-1185">Reference proteome</keyword>
<dbReference type="Proteomes" id="UP000009138">
    <property type="component" value="Unassembled WGS sequence"/>
</dbReference>
<dbReference type="GeneID" id="93620641"/>
<proteinExistence type="predicted"/>
<dbReference type="AlphaFoldDB" id="I1CKI5"/>
<accession>I1CKI5</accession>
<dbReference type="EMBL" id="CH476743">
    <property type="protein sequence ID" value="EIE88965.1"/>
    <property type="molecule type" value="Genomic_DNA"/>
</dbReference>
<sequence length="69" mass="7935">MFENSEPNCSSLFFLISIGRSGSHHSSAPSSKEGDAENKGKEYFTIQSNCRRKRLNRKWRIVVPMVLFK</sequence>
<evidence type="ECO:0000313" key="2">
    <source>
        <dbReference type="Proteomes" id="UP000009138"/>
    </source>
</evidence>